<dbReference type="AlphaFoldDB" id="A0A1W6MSE3"/>
<dbReference type="PANTHER" id="PTHR34309:SF10">
    <property type="entry name" value="SLR1406 PROTEIN"/>
    <property type="match status" value="1"/>
</dbReference>
<keyword evidence="3" id="KW-1185">Reference proteome</keyword>
<dbReference type="Pfam" id="PF03928">
    <property type="entry name" value="HbpS-like"/>
    <property type="match status" value="1"/>
</dbReference>
<keyword evidence="1" id="KW-0732">Signal</keyword>
<proteinExistence type="predicted"/>
<dbReference type="SUPFAM" id="SSF143744">
    <property type="entry name" value="GlcG-like"/>
    <property type="match status" value="1"/>
</dbReference>
<organism evidence="2 3">
    <name type="scientific">Methylocystis bryophila</name>
    <dbReference type="NCBI Taxonomy" id="655015"/>
    <lineage>
        <taxon>Bacteria</taxon>
        <taxon>Pseudomonadati</taxon>
        <taxon>Pseudomonadota</taxon>
        <taxon>Alphaproteobacteria</taxon>
        <taxon>Hyphomicrobiales</taxon>
        <taxon>Methylocystaceae</taxon>
        <taxon>Methylocystis</taxon>
    </lineage>
</organism>
<reference evidence="2 3" key="1">
    <citation type="submission" date="2017-02" db="EMBL/GenBank/DDBJ databases">
        <authorList>
            <person name="Peterson S.W."/>
        </authorList>
    </citation>
    <scope>NUCLEOTIDE SEQUENCE [LARGE SCALE GENOMIC DNA]</scope>
    <source>
        <strain evidence="2 3">S285</strain>
    </source>
</reference>
<dbReference type="Proteomes" id="UP000193978">
    <property type="component" value="Chromosome"/>
</dbReference>
<feature type="chain" id="PRO_5010859385" description="GlcG protein" evidence="1">
    <location>
        <begin position="24"/>
        <end position="176"/>
    </location>
</feature>
<evidence type="ECO:0000256" key="1">
    <source>
        <dbReference type="SAM" id="SignalP"/>
    </source>
</evidence>
<name>A0A1W6MSE3_9HYPH</name>
<protein>
    <recommendedName>
        <fullName evidence="4">GlcG protein</fullName>
    </recommendedName>
</protein>
<dbReference type="InterPro" id="IPR038084">
    <property type="entry name" value="PduO/GlcC-like_sf"/>
</dbReference>
<evidence type="ECO:0008006" key="4">
    <source>
        <dbReference type="Google" id="ProtNLM"/>
    </source>
</evidence>
<dbReference type="EMBL" id="CP019948">
    <property type="protein sequence ID" value="ARN80475.1"/>
    <property type="molecule type" value="Genomic_DNA"/>
</dbReference>
<dbReference type="Gene3D" id="3.30.450.150">
    <property type="entry name" value="Haem-degrading domain"/>
    <property type="match status" value="1"/>
</dbReference>
<dbReference type="InterPro" id="IPR052517">
    <property type="entry name" value="GlcG_carb_metab_protein"/>
</dbReference>
<sequence>MMKPRFRQIGLSALILFASAELASGQTAAPQQNPPPPPARGPALDLALEAAQAALDASKAGEQKVAVSVIDSAGVLKAVLVSDGVGPRAVQNSNFKAQAALAFKESSGQLAEQVKTDKDLAEKVAANPTYVARAGALLLKVNDEIVGAIGVGGARGSEKDEQYALAGVQKIQSRLK</sequence>
<evidence type="ECO:0000313" key="3">
    <source>
        <dbReference type="Proteomes" id="UP000193978"/>
    </source>
</evidence>
<dbReference type="PANTHER" id="PTHR34309">
    <property type="entry name" value="SLR1406 PROTEIN"/>
    <property type="match status" value="1"/>
</dbReference>
<accession>A0A1W6MSE3</accession>
<dbReference type="STRING" id="655015.B1812_04635"/>
<feature type="signal peptide" evidence="1">
    <location>
        <begin position="1"/>
        <end position="23"/>
    </location>
</feature>
<gene>
    <name evidence="2" type="ORF">B1812_04635</name>
</gene>
<dbReference type="KEGG" id="mbry:B1812_04635"/>
<evidence type="ECO:0000313" key="2">
    <source>
        <dbReference type="EMBL" id="ARN80475.1"/>
    </source>
</evidence>
<dbReference type="InterPro" id="IPR005624">
    <property type="entry name" value="PduO/GlcC-like"/>
</dbReference>